<organism evidence="2 3">
    <name type="scientific">Sporosarcina gallistercoris</name>
    <dbReference type="NCBI Taxonomy" id="2762245"/>
    <lineage>
        <taxon>Bacteria</taxon>
        <taxon>Bacillati</taxon>
        <taxon>Bacillota</taxon>
        <taxon>Bacilli</taxon>
        <taxon>Bacillales</taxon>
        <taxon>Caryophanaceae</taxon>
        <taxon>Sporosarcina</taxon>
    </lineage>
</organism>
<dbReference type="InterPro" id="IPR027417">
    <property type="entry name" value="P-loop_NTPase"/>
</dbReference>
<keyword evidence="3" id="KW-1185">Reference proteome</keyword>
<dbReference type="Pfam" id="PF03205">
    <property type="entry name" value="MobB"/>
    <property type="match status" value="1"/>
</dbReference>
<protein>
    <submittedName>
        <fullName evidence="2">Molybdopterin-guanine dinucleotide biosynthesis protein B</fullName>
    </submittedName>
</protein>
<dbReference type="PANTHER" id="PTHR40072">
    <property type="entry name" value="MOLYBDOPTERIN-GUANINE DINUCLEOTIDE BIOSYNTHESIS ADAPTER PROTEIN-RELATED"/>
    <property type="match status" value="1"/>
</dbReference>
<evidence type="ECO:0000313" key="3">
    <source>
        <dbReference type="Proteomes" id="UP000659496"/>
    </source>
</evidence>
<dbReference type="SUPFAM" id="SSF52540">
    <property type="entry name" value="P-loop containing nucleoside triphosphate hydrolases"/>
    <property type="match status" value="1"/>
</dbReference>
<dbReference type="PANTHER" id="PTHR40072:SF1">
    <property type="entry name" value="MOLYBDOPTERIN-GUANINE DINUCLEOTIDE BIOSYNTHESIS ADAPTER PROTEIN"/>
    <property type="match status" value="1"/>
</dbReference>
<accession>A0ABR8PKP0</accession>
<sequence length="169" mass="18652">MKTLHIVGYKNSGKTTLLERWIGVLNARGLAVAVLKHHGHRGRIELPSVETDSGRFFEKGADVTLVAGGGNAQLLLNNEPSFGALKALVTYDSPDVLLIEGYKDERGEKVVLIRSGEDWDTLQELEGIQLVIGEIDSGEYPVIKDRSEGAQLDSWFIDWLNKEVGHETI</sequence>
<gene>
    <name evidence="2" type="primary">mobB</name>
    <name evidence="2" type="ORF">H9659_10250</name>
</gene>
<proteinExistence type="predicted"/>
<dbReference type="NCBIfam" id="TIGR00176">
    <property type="entry name" value="mobB"/>
    <property type="match status" value="1"/>
</dbReference>
<evidence type="ECO:0000313" key="2">
    <source>
        <dbReference type="EMBL" id="MBD7908710.1"/>
    </source>
</evidence>
<comment type="caution">
    <text evidence="2">The sequence shown here is derived from an EMBL/GenBank/DDBJ whole genome shotgun (WGS) entry which is preliminary data.</text>
</comment>
<evidence type="ECO:0000259" key="1">
    <source>
        <dbReference type="Pfam" id="PF03205"/>
    </source>
</evidence>
<reference evidence="2 3" key="1">
    <citation type="submission" date="2020-08" db="EMBL/GenBank/DDBJ databases">
        <title>A Genomic Blueprint of the Chicken Gut Microbiome.</title>
        <authorList>
            <person name="Gilroy R."/>
            <person name="Ravi A."/>
            <person name="Getino M."/>
            <person name="Pursley I."/>
            <person name="Horton D.L."/>
            <person name="Alikhan N.-F."/>
            <person name="Baker D."/>
            <person name="Gharbi K."/>
            <person name="Hall N."/>
            <person name="Watson M."/>
            <person name="Adriaenssens E.M."/>
            <person name="Foster-Nyarko E."/>
            <person name="Jarju S."/>
            <person name="Secka A."/>
            <person name="Antonio M."/>
            <person name="Oren A."/>
            <person name="Chaudhuri R."/>
            <person name="La Ragione R.M."/>
            <person name="Hildebrand F."/>
            <person name="Pallen M.J."/>
        </authorList>
    </citation>
    <scope>NUCLEOTIDE SEQUENCE [LARGE SCALE GENOMIC DNA]</scope>
    <source>
        <strain evidence="2 3">Sa3CUA8</strain>
    </source>
</reference>
<dbReference type="Proteomes" id="UP000659496">
    <property type="component" value="Unassembled WGS sequence"/>
</dbReference>
<feature type="domain" description="Molybdopterin-guanine dinucleotide biosynthesis protein B (MobB)" evidence="1">
    <location>
        <begin position="4"/>
        <end position="122"/>
    </location>
</feature>
<dbReference type="RefSeq" id="WP_191690134.1">
    <property type="nucleotide sequence ID" value="NZ_JACSQY010000007.1"/>
</dbReference>
<dbReference type="EMBL" id="JACSQY010000007">
    <property type="protein sequence ID" value="MBD7908710.1"/>
    <property type="molecule type" value="Genomic_DNA"/>
</dbReference>
<dbReference type="InterPro" id="IPR052539">
    <property type="entry name" value="MGD_biosynthesis_adapter"/>
</dbReference>
<dbReference type="Gene3D" id="3.40.50.300">
    <property type="entry name" value="P-loop containing nucleotide triphosphate hydrolases"/>
    <property type="match status" value="1"/>
</dbReference>
<dbReference type="InterPro" id="IPR004435">
    <property type="entry name" value="MobB_dom"/>
</dbReference>
<name>A0ABR8PKP0_9BACL</name>